<dbReference type="Pfam" id="PF00072">
    <property type="entry name" value="Response_reg"/>
    <property type="match status" value="1"/>
</dbReference>
<dbReference type="STRING" id="946333.A4W93_14485"/>
<dbReference type="InterPro" id="IPR001789">
    <property type="entry name" value="Sig_transdc_resp-reg_receiver"/>
</dbReference>
<evidence type="ECO:0000313" key="2">
    <source>
        <dbReference type="EMBL" id="ARN21004.1"/>
    </source>
</evidence>
<dbReference type="AlphaFoldDB" id="A0A1W6L9W5"/>
<evidence type="ECO:0000256" key="1">
    <source>
        <dbReference type="ARBA" id="ARBA00022553"/>
    </source>
</evidence>
<dbReference type="Proteomes" id="UP000193427">
    <property type="component" value="Chromosome"/>
</dbReference>
<dbReference type="Gene3D" id="3.40.50.2300">
    <property type="match status" value="1"/>
</dbReference>
<reference evidence="2 3" key="1">
    <citation type="submission" date="2016-04" db="EMBL/GenBank/DDBJ databases">
        <title>Complete genome sequence of natural rubber-degrading, novel Gram-negative bacterium, Rhizobacter gummiphilus strain NS21.</title>
        <authorList>
            <person name="Tabata M."/>
            <person name="Kasai D."/>
            <person name="Fukuda M."/>
        </authorList>
    </citation>
    <scope>NUCLEOTIDE SEQUENCE [LARGE SCALE GENOMIC DNA]</scope>
    <source>
        <strain evidence="2 3">NS21</strain>
    </source>
</reference>
<dbReference type="InterPro" id="IPR011006">
    <property type="entry name" value="CheY-like_superfamily"/>
</dbReference>
<keyword evidence="1" id="KW-0597">Phosphoprotein</keyword>
<dbReference type="GO" id="GO:0000160">
    <property type="term" value="P:phosphorelay signal transduction system"/>
    <property type="evidence" value="ECO:0007669"/>
    <property type="project" value="InterPro"/>
</dbReference>
<sequence length="148" mass="16299">MSAPAPLRTSPEHQPVVLYVEDHPVNVMIMQAMLNHRPRLRLVVATTGEEGLQAARLERPDLLLLDFHLPDCDGAELLTQLRAVEGLADTPAVAVSATDDGGRRLAGSTFCEFWAKPLDVHRTLDAIDRLIDDPPRAHQDATLFAHAR</sequence>
<name>A0A1W6L9W5_9BURK</name>
<dbReference type="EMBL" id="CP015118">
    <property type="protein sequence ID" value="ARN21004.1"/>
    <property type="molecule type" value="Genomic_DNA"/>
</dbReference>
<gene>
    <name evidence="2" type="ORF">A4W93_14485</name>
</gene>
<dbReference type="SUPFAM" id="SSF52172">
    <property type="entry name" value="CheY-like"/>
    <property type="match status" value="1"/>
</dbReference>
<dbReference type="InterPro" id="IPR050595">
    <property type="entry name" value="Bact_response_regulator"/>
</dbReference>
<dbReference type="SMART" id="SM00448">
    <property type="entry name" value="REC"/>
    <property type="match status" value="1"/>
</dbReference>
<evidence type="ECO:0000313" key="3">
    <source>
        <dbReference type="Proteomes" id="UP000193427"/>
    </source>
</evidence>
<dbReference type="PROSITE" id="PS50110">
    <property type="entry name" value="RESPONSE_REGULATORY"/>
    <property type="match status" value="1"/>
</dbReference>
<dbReference type="PANTHER" id="PTHR44591:SF23">
    <property type="entry name" value="CHEY SUBFAMILY"/>
    <property type="match status" value="1"/>
</dbReference>
<keyword evidence="3" id="KW-1185">Reference proteome</keyword>
<accession>A0A1W6L9W5</accession>
<organism evidence="2 3">
    <name type="scientific">Piscinibacter gummiphilus</name>
    <dbReference type="NCBI Taxonomy" id="946333"/>
    <lineage>
        <taxon>Bacteria</taxon>
        <taxon>Pseudomonadati</taxon>
        <taxon>Pseudomonadota</taxon>
        <taxon>Betaproteobacteria</taxon>
        <taxon>Burkholderiales</taxon>
        <taxon>Sphaerotilaceae</taxon>
        <taxon>Piscinibacter</taxon>
    </lineage>
</organism>
<proteinExistence type="predicted"/>
<protein>
    <submittedName>
        <fullName evidence="2">Uncharacterized protein</fullName>
    </submittedName>
</protein>
<dbReference type="OrthoDB" id="9179585at2"/>
<dbReference type="PANTHER" id="PTHR44591">
    <property type="entry name" value="STRESS RESPONSE REGULATOR PROTEIN 1"/>
    <property type="match status" value="1"/>
</dbReference>
<dbReference type="RefSeq" id="WP_085751285.1">
    <property type="nucleotide sequence ID" value="NZ_BSPR01000004.1"/>
</dbReference>
<dbReference type="KEGG" id="rgu:A4W93_14485"/>